<gene>
    <name evidence="9" type="ORF">ACFQ2F_02335</name>
</gene>
<name>A0ABW3J765_9HYPH</name>
<evidence type="ECO:0000256" key="1">
    <source>
        <dbReference type="ARBA" id="ARBA00001947"/>
    </source>
</evidence>
<dbReference type="PANTHER" id="PTHR11002">
    <property type="entry name" value="CARBONIC ANHYDRASE"/>
    <property type="match status" value="1"/>
</dbReference>
<evidence type="ECO:0000313" key="9">
    <source>
        <dbReference type="EMBL" id="MFD0985931.1"/>
    </source>
</evidence>
<dbReference type="Gene3D" id="3.40.1050.10">
    <property type="entry name" value="Carbonic anhydrase"/>
    <property type="match status" value="1"/>
</dbReference>
<comment type="function">
    <text evidence="8">Reversible hydration of carbon dioxide.</text>
</comment>
<comment type="caution">
    <text evidence="9">The sequence shown here is derived from an EMBL/GenBank/DDBJ whole genome shotgun (WGS) entry which is preliminary data.</text>
</comment>
<dbReference type="InterPro" id="IPR001765">
    <property type="entry name" value="Carbonic_anhydrase"/>
</dbReference>
<dbReference type="EC" id="4.2.1.1" evidence="3 8"/>
<comment type="cofactor">
    <cofactor evidence="1">
        <name>Zn(2+)</name>
        <dbReference type="ChEBI" id="CHEBI:29105"/>
    </cofactor>
</comment>
<comment type="catalytic activity">
    <reaction evidence="7 8">
        <text>hydrogencarbonate + H(+) = CO2 + H2O</text>
        <dbReference type="Rhea" id="RHEA:10748"/>
        <dbReference type="ChEBI" id="CHEBI:15377"/>
        <dbReference type="ChEBI" id="CHEBI:15378"/>
        <dbReference type="ChEBI" id="CHEBI:16526"/>
        <dbReference type="ChEBI" id="CHEBI:17544"/>
        <dbReference type="EC" id="4.2.1.1"/>
    </reaction>
</comment>
<dbReference type="Proteomes" id="UP001597102">
    <property type="component" value="Unassembled WGS sequence"/>
</dbReference>
<comment type="similarity">
    <text evidence="2 8">Belongs to the beta-class carbonic anhydrase family.</text>
</comment>
<evidence type="ECO:0000256" key="5">
    <source>
        <dbReference type="ARBA" id="ARBA00022833"/>
    </source>
</evidence>
<dbReference type="RefSeq" id="WP_379085128.1">
    <property type="nucleotide sequence ID" value="NZ_JBHTJO010000001.1"/>
</dbReference>
<evidence type="ECO:0000256" key="8">
    <source>
        <dbReference type="RuleBase" id="RU003956"/>
    </source>
</evidence>
<evidence type="ECO:0000256" key="6">
    <source>
        <dbReference type="ARBA" id="ARBA00023239"/>
    </source>
</evidence>
<dbReference type="SUPFAM" id="SSF53056">
    <property type="entry name" value="beta-carbonic anhydrase, cab"/>
    <property type="match status" value="1"/>
</dbReference>
<dbReference type="Pfam" id="PF00484">
    <property type="entry name" value="Pro_CA"/>
    <property type="match status" value="1"/>
</dbReference>
<evidence type="ECO:0000256" key="4">
    <source>
        <dbReference type="ARBA" id="ARBA00022723"/>
    </source>
</evidence>
<dbReference type="PANTHER" id="PTHR11002:SF76">
    <property type="entry name" value="CARBONIC ANHYDRASE"/>
    <property type="match status" value="1"/>
</dbReference>
<accession>A0ABW3J765</accession>
<sequence>MPLPKDLVEGHRRFRRDTHASERGRYRQLAELGQTPTALVIGCCDARVDVSKIFDAEPGELFILRNVANLVPPYEPEGFYHGTSAAIEFAVLGLKVPHIIIIGHSHCGGISAFRKMREGENIASDGPSFLGGDDSFISRWMTLLEGIELNESDVATYGEEMALELAGVRSSLAKLRSFPALKEREAQGLVSLHGLHFDIAEGKLVGLEPDSGRFVPVVEDEAAV</sequence>
<dbReference type="PROSITE" id="PS00705">
    <property type="entry name" value="PROK_CO2_ANHYDRASE_2"/>
    <property type="match status" value="1"/>
</dbReference>
<evidence type="ECO:0000256" key="3">
    <source>
        <dbReference type="ARBA" id="ARBA00012925"/>
    </source>
</evidence>
<protein>
    <recommendedName>
        <fullName evidence="3 8">Carbonic anhydrase</fullName>
        <ecNumber evidence="3 8">4.2.1.1</ecNumber>
    </recommendedName>
    <alternativeName>
        <fullName evidence="8">Carbonate dehydratase</fullName>
    </alternativeName>
</protein>
<evidence type="ECO:0000313" key="10">
    <source>
        <dbReference type="Proteomes" id="UP001597102"/>
    </source>
</evidence>
<dbReference type="InterPro" id="IPR036874">
    <property type="entry name" value="Carbonic_anhydrase_sf"/>
</dbReference>
<proteinExistence type="inferred from homology"/>
<dbReference type="SMART" id="SM00947">
    <property type="entry name" value="Pro_CA"/>
    <property type="match status" value="1"/>
</dbReference>
<dbReference type="InterPro" id="IPR015892">
    <property type="entry name" value="Carbonic_anhydrase_CS"/>
</dbReference>
<keyword evidence="6 8" id="KW-0456">Lyase</keyword>
<keyword evidence="5 8" id="KW-0862">Zinc</keyword>
<evidence type="ECO:0000256" key="2">
    <source>
        <dbReference type="ARBA" id="ARBA00006217"/>
    </source>
</evidence>
<keyword evidence="4" id="KW-0479">Metal-binding</keyword>
<keyword evidence="10" id="KW-1185">Reference proteome</keyword>
<evidence type="ECO:0000256" key="7">
    <source>
        <dbReference type="ARBA" id="ARBA00048348"/>
    </source>
</evidence>
<reference evidence="10" key="1">
    <citation type="journal article" date="2019" name="Int. J. Syst. Evol. Microbiol.">
        <title>The Global Catalogue of Microorganisms (GCM) 10K type strain sequencing project: providing services to taxonomists for standard genome sequencing and annotation.</title>
        <authorList>
            <consortium name="The Broad Institute Genomics Platform"/>
            <consortium name="The Broad Institute Genome Sequencing Center for Infectious Disease"/>
            <person name="Wu L."/>
            <person name="Ma J."/>
        </authorList>
    </citation>
    <scope>NUCLEOTIDE SEQUENCE [LARGE SCALE GENOMIC DNA]</scope>
    <source>
        <strain evidence="10">CCUG 61697</strain>
    </source>
</reference>
<organism evidence="9 10">
    <name type="scientific">Methyloligella solikamskensis</name>
    <dbReference type="NCBI Taxonomy" id="1177756"/>
    <lineage>
        <taxon>Bacteria</taxon>
        <taxon>Pseudomonadati</taxon>
        <taxon>Pseudomonadota</taxon>
        <taxon>Alphaproteobacteria</taxon>
        <taxon>Hyphomicrobiales</taxon>
        <taxon>Hyphomicrobiaceae</taxon>
        <taxon>Methyloligella</taxon>
    </lineage>
</organism>
<dbReference type="EMBL" id="JBHTJO010000001">
    <property type="protein sequence ID" value="MFD0985931.1"/>
    <property type="molecule type" value="Genomic_DNA"/>
</dbReference>